<dbReference type="InterPro" id="IPR001611">
    <property type="entry name" value="Leu-rich_rpt"/>
</dbReference>
<keyword evidence="7 10" id="KW-1133">Transmembrane helix</keyword>
<keyword evidence="12" id="KW-1185">Reference proteome</keyword>
<evidence type="ECO:0000256" key="7">
    <source>
        <dbReference type="ARBA" id="ARBA00022989"/>
    </source>
</evidence>
<evidence type="ECO:0000256" key="5">
    <source>
        <dbReference type="ARBA" id="ARBA00022729"/>
    </source>
</evidence>
<dbReference type="PANTHER" id="PTHR48063:SF98">
    <property type="entry name" value="LRR RECEPTOR-LIKE SERINE_THREONINE-PROTEIN KINASE FLS2"/>
    <property type="match status" value="1"/>
</dbReference>
<evidence type="ECO:0000256" key="9">
    <source>
        <dbReference type="ARBA" id="ARBA00023180"/>
    </source>
</evidence>
<name>A0A7J0F5X7_9ERIC</name>
<keyword evidence="6" id="KW-0677">Repeat</keyword>
<evidence type="ECO:0000256" key="3">
    <source>
        <dbReference type="ARBA" id="ARBA00022614"/>
    </source>
</evidence>
<dbReference type="FunFam" id="3.80.10.10:FF:000041">
    <property type="entry name" value="LRR receptor-like serine/threonine-protein kinase ERECTA"/>
    <property type="match status" value="1"/>
</dbReference>
<evidence type="ECO:0000256" key="1">
    <source>
        <dbReference type="ARBA" id="ARBA00004479"/>
    </source>
</evidence>
<dbReference type="EMBL" id="BJWL01000009">
    <property type="protein sequence ID" value="GFY94080.1"/>
    <property type="molecule type" value="Genomic_DNA"/>
</dbReference>
<organism evidence="11 12">
    <name type="scientific">Actinidia rufa</name>
    <dbReference type="NCBI Taxonomy" id="165716"/>
    <lineage>
        <taxon>Eukaryota</taxon>
        <taxon>Viridiplantae</taxon>
        <taxon>Streptophyta</taxon>
        <taxon>Embryophyta</taxon>
        <taxon>Tracheophyta</taxon>
        <taxon>Spermatophyta</taxon>
        <taxon>Magnoliopsida</taxon>
        <taxon>eudicotyledons</taxon>
        <taxon>Gunneridae</taxon>
        <taxon>Pentapetalae</taxon>
        <taxon>asterids</taxon>
        <taxon>Ericales</taxon>
        <taxon>Actinidiaceae</taxon>
        <taxon>Actinidia</taxon>
    </lineage>
</organism>
<dbReference type="InterPro" id="IPR032675">
    <property type="entry name" value="LRR_dom_sf"/>
</dbReference>
<keyword evidence="4 10" id="KW-0812">Transmembrane</keyword>
<comment type="subcellular location">
    <subcellularLocation>
        <location evidence="1">Membrane</location>
        <topology evidence="1">Single-pass type I membrane protein</topology>
    </subcellularLocation>
</comment>
<proteinExistence type="predicted"/>
<dbReference type="PRINTS" id="PR00019">
    <property type="entry name" value="LEURICHRPT"/>
</dbReference>
<dbReference type="AlphaFoldDB" id="A0A7J0F5X7"/>
<dbReference type="FunFam" id="3.80.10.10:FF:000722">
    <property type="entry name" value="Leucine-rich repeat receptor-like protein kinase"/>
    <property type="match status" value="1"/>
</dbReference>
<evidence type="ECO:0000313" key="12">
    <source>
        <dbReference type="Proteomes" id="UP000585474"/>
    </source>
</evidence>
<dbReference type="InterPro" id="IPR046956">
    <property type="entry name" value="RLP23-like"/>
</dbReference>
<reference evidence="11 12" key="1">
    <citation type="submission" date="2019-07" db="EMBL/GenBank/DDBJ databases">
        <title>De Novo Assembly of kiwifruit Actinidia rufa.</title>
        <authorList>
            <person name="Sugita-Konishi S."/>
            <person name="Sato K."/>
            <person name="Mori E."/>
            <person name="Abe Y."/>
            <person name="Kisaki G."/>
            <person name="Hamano K."/>
            <person name="Suezawa K."/>
            <person name="Otani M."/>
            <person name="Fukuda T."/>
            <person name="Manabe T."/>
            <person name="Gomi K."/>
            <person name="Tabuchi M."/>
            <person name="Akimitsu K."/>
            <person name="Kataoka I."/>
        </authorList>
    </citation>
    <scope>NUCLEOTIDE SEQUENCE [LARGE SCALE GENOMIC DNA]</scope>
    <source>
        <strain evidence="12">cv. Fuchu</strain>
    </source>
</reference>
<dbReference type="Pfam" id="PF00560">
    <property type="entry name" value="LRR_1"/>
    <property type="match status" value="7"/>
</dbReference>
<dbReference type="PANTHER" id="PTHR48063">
    <property type="entry name" value="LRR RECEPTOR-LIKE KINASE"/>
    <property type="match status" value="1"/>
</dbReference>
<dbReference type="Gene3D" id="3.80.10.10">
    <property type="entry name" value="Ribonuclease Inhibitor"/>
    <property type="match status" value="2"/>
</dbReference>
<evidence type="ECO:0000256" key="8">
    <source>
        <dbReference type="ARBA" id="ARBA00023136"/>
    </source>
</evidence>
<keyword evidence="5" id="KW-0732">Signal</keyword>
<comment type="caution">
    <text evidence="11">The sequence shown here is derived from an EMBL/GenBank/DDBJ whole genome shotgun (WGS) entry which is preliminary data.</text>
</comment>
<dbReference type="OrthoDB" id="8731593at2759"/>
<dbReference type="Proteomes" id="UP000585474">
    <property type="component" value="Unassembled WGS sequence"/>
</dbReference>
<dbReference type="Pfam" id="PF13855">
    <property type="entry name" value="LRR_8"/>
    <property type="match status" value="2"/>
</dbReference>
<evidence type="ECO:0000256" key="2">
    <source>
        <dbReference type="ARBA" id="ARBA00022553"/>
    </source>
</evidence>
<evidence type="ECO:0000256" key="4">
    <source>
        <dbReference type="ARBA" id="ARBA00022692"/>
    </source>
</evidence>
<dbReference type="FunFam" id="3.80.10.10:FF:000095">
    <property type="entry name" value="LRR receptor-like serine/threonine-protein kinase GSO1"/>
    <property type="match status" value="1"/>
</dbReference>
<gene>
    <name evidence="11" type="ORF">Acr_09g0005260</name>
</gene>
<dbReference type="SUPFAM" id="SSF52058">
    <property type="entry name" value="L domain-like"/>
    <property type="match status" value="2"/>
</dbReference>
<accession>A0A7J0F5X7</accession>
<feature type="transmembrane region" description="Helical" evidence="10">
    <location>
        <begin position="630"/>
        <end position="651"/>
    </location>
</feature>
<keyword evidence="2" id="KW-0597">Phosphoprotein</keyword>
<evidence type="ECO:0000256" key="6">
    <source>
        <dbReference type="ARBA" id="ARBA00022737"/>
    </source>
</evidence>
<keyword evidence="3" id="KW-0433">Leucine-rich repeat</keyword>
<evidence type="ECO:0000313" key="11">
    <source>
        <dbReference type="EMBL" id="GFY94080.1"/>
    </source>
</evidence>
<keyword evidence="9" id="KW-0325">Glycoprotein</keyword>
<dbReference type="GO" id="GO:0016020">
    <property type="term" value="C:membrane"/>
    <property type="evidence" value="ECO:0007669"/>
    <property type="project" value="UniProtKB-SubCell"/>
</dbReference>
<sequence length="688" mass="76517">MVLGVSSTPPPPTPPDIWQIFNPLFSSTCGISEELLSLFSRRSLSTSERWLFNLSSSLVHVDLQGNYLNGSVPDAFGNMISLEHLNLAYNQFEGGIPKSFANLSHLQSLVLRLTNLTEELPEFFQKLYGSKKSFQILDLEGNQLSGTLPDFTRFSSLRELYLGDNQLVGPLPKSFVQILPLSFVSLKMSGNQITGMFPDLSAFPSLTWLRSCKLGPYFPKWLQNQNNFSELGISGAGISDVVPRWFWDLPPSLTYLNISYNQMNGLLPDLSLTISGHPTLDLSSNWFTGQIPRVPSNVTSLILSKNMFSGSISFLCALTGFELTYLDLSSNRLSGGLPDCWEHFEELRVMNLANNNLSGKLPRSMGSLYQIKALQLRNNNFSGEFPMSLKKCVDLRIIDLGGNKFTGKIQAWIGTHLTSLIVLSLKSNKFHGSIPQHICHLNDIQVLDFSHNDLSGKLPRCFNNFSALVQRSSLEDTIDFGYVSGTFVDLYEGYAVIPEQVGSLAKLVSLNLSRNNFSGKITEEIGGMKMLGSLDLSANRLSGEIPTSLARLNYLSMLDLSNNNLSGKIPLSTRLQSFDASTYSGNPQLCGLPLKKCPGEKIVAEPPVTPHGKDERIQEEEEDGFITPGFYISMGLGFSVGFGVVFGIMVFSPPSRYAYFKFLDSIQKNWFYVTTRLNMARLQRRFRS</sequence>
<evidence type="ECO:0000256" key="10">
    <source>
        <dbReference type="SAM" id="Phobius"/>
    </source>
</evidence>
<keyword evidence="8 10" id="KW-0472">Membrane</keyword>
<protein>
    <submittedName>
        <fullName evidence="11">Uncharacterized protein</fullName>
    </submittedName>
</protein>